<reference evidence="2 3" key="1">
    <citation type="submission" date="2023-11" db="EMBL/GenBank/DDBJ databases">
        <title>Gilvimarinus fulvus sp. nov., isolated from the surface of Kelp.</title>
        <authorList>
            <person name="Sun Y.Y."/>
            <person name="Gong Y."/>
            <person name="Du Z.J."/>
        </authorList>
    </citation>
    <scope>NUCLEOTIDE SEQUENCE [LARGE SCALE GENOMIC DNA]</scope>
    <source>
        <strain evidence="2 3">SDUM040013</strain>
    </source>
</reference>
<feature type="transmembrane region" description="Helical" evidence="1">
    <location>
        <begin position="286"/>
        <end position="304"/>
    </location>
</feature>
<dbReference type="EMBL" id="JAXAFO010000024">
    <property type="protein sequence ID" value="MDX6850398.1"/>
    <property type="molecule type" value="Genomic_DNA"/>
</dbReference>
<evidence type="ECO:0000313" key="3">
    <source>
        <dbReference type="Proteomes" id="UP001273505"/>
    </source>
</evidence>
<proteinExistence type="predicted"/>
<feature type="transmembrane region" description="Helical" evidence="1">
    <location>
        <begin position="233"/>
        <end position="254"/>
    </location>
</feature>
<feature type="transmembrane region" description="Helical" evidence="1">
    <location>
        <begin position="184"/>
        <end position="212"/>
    </location>
</feature>
<protein>
    <submittedName>
        <fullName evidence="2">DUF2955 domain-containing protein</fullName>
    </submittedName>
</protein>
<feature type="transmembrane region" description="Helical" evidence="1">
    <location>
        <begin position="316"/>
        <end position="337"/>
    </location>
</feature>
<feature type="transmembrane region" description="Helical" evidence="1">
    <location>
        <begin position="115"/>
        <end position="134"/>
    </location>
</feature>
<keyword evidence="1" id="KW-0472">Membrane</keyword>
<keyword evidence="1" id="KW-1133">Transmembrane helix</keyword>
<feature type="transmembrane region" description="Helical" evidence="1">
    <location>
        <begin position="66"/>
        <end position="84"/>
    </location>
</feature>
<feature type="transmembrane region" description="Helical" evidence="1">
    <location>
        <begin position="21"/>
        <end position="54"/>
    </location>
</feature>
<gene>
    <name evidence="2" type="ORF">SCD92_13580</name>
</gene>
<keyword evidence="3" id="KW-1185">Reference proteome</keyword>
<feature type="transmembrane region" description="Helical" evidence="1">
    <location>
        <begin position="260"/>
        <end position="279"/>
    </location>
</feature>
<organism evidence="2 3">
    <name type="scientific">Gilvimarinus gilvus</name>
    <dbReference type="NCBI Taxonomy" id="3058038"/>
    <lineage>
        <taxon>Bacteria</taxon>
        <taxon>Pseudomonadati</taxon>
        <taxon>Pseudomonadota</taxon>
        <taxon>Gammaproteobacteria</taxon>
        <taxon>Cellvibrionales</taxon>
        <taxon>Cellvibrionaceae</taxon>
        <taxon>Gilvimarinus</taxon>
    </lineage>
</organism>
<accession>A0ABU4S3H1</accession>
<dbReference type="InterPro" id="IPR022604">
    <property type="entry name" value="DUF2955"/>
</dbReference>
<dbReference type="Proteomes" id="UP001273505">
    <property type="component" value="Unassembled WGS sequence"/>
</dbReference>
<dbReference type="RefSeq" id="WP_302720996.1">
    <property type="nucleotide sequence ID" value="NZ_JAULRU010000220.1"/>
</dbReference>
<feature type="transmembrane region" description="Helical" evidence="1">
    <location>
        <begin position="141"/>
        <end position="164"/>
    </location>
</feature>
<comment type="caution">
    <text evidence="2">The sequence shown here is derived from an EMBL/GenBank/DDBJ whole genome shotgun (WGS) entry which is preliminary data.</text>
</comment>
<name>A0ABU4S3H1_9GAMM</name>
<evidence type="ECO:0000313" key="2">
    <source>
        <dbReference type="EMBL" id="MDX6850398.1"/>
    </source>
</evidence>
<dbReference type="Pfam" id="PF11168">
    <property type="entry name" value="DUF2955"/>
    <property type="match status" value="1"/>
</dbReference>
<evidence type="ECO:0000256" key="1">
    <source>
        <dbReference type="SAM" id="Phobius"/>
    </source>
</evidence>
<keyword evidence="1" id="KW-0812">Transmembrane</keyword>
<feature type="transmembrane region" description="Helical" evidence="1">
    <location>
        <begin position="91"/>
        <end position="109"/>
    </location>
</feature>
<sequence>MLTQLAAKFRRERMPLAARRSYRMAITLSLVLAAAYGLNIGIPFLAPLFVVILMAKPAPPPGPKQLFILLIAVAVSLGVGLLLGPLLQKSPVAALIIIVGGLYASNRLVIAQGKVAIGTLLALGLTVVSAASSISSALASMLIAALVMGIAVAVIGQWIVYPFFPEDNTMVKPEVPPPAQDVSWLSWRATLIVVPAFLITLINPAMYLPLTVKSILLGREASQLQLQDANRELIGSTFLGGLCAVLVWGCLSLSVSLWFYFAWVLVISIVLASGVYGVMKTKFKPTFWTATLTTMIILLGAAVQDSANGKDVYQAFFVRMLLFMAIAVYAALAMSLLEKWRNRRIKT</sequence>